<dbReference type="Proteomes" id="UP000244168">
    <property type="component" value="Unassembled WGS sequence"/>
</dbReference>
<dbReference type="EMBL" id="QAOQ01000002">
    <property type="protein sequence ID" value="PTQ99707.1"/>
    <property type="molecule type" value="Genomic_DNA"/>
</dbReference>
<organism evidence="1 2">
    <name type="scientific">Mucilaginibacter yixingensis</name>
    <dbReference type="NCBI Taxonomy" id="1295612"/>
    <lineage>
        <taxon>Bacteria</taxon>
        <taxon>Pseudomonadati</taxon>
        <taxon>Bacteroidota</taxon>
        <taxon>Sphingobacteriia</taxon>
        <taxon>Sphingobacteriales</taxon>
        <taxon>Sphingobacteriaceae</taxon>
        <taxon>Mucilaginibacter</taxon>
    </lineage>
</organism>
<protein>
    <submittedName>
        <fullName evidence="1">Uncharacterized protein</fullName>
    </submittedName>
</protein>
<keyword evidence="2" id="KW-1185">Reference proteome</keyword>
<reference evidence="1 2" key="1">
    <citation type="submission" date="2018-04" db="EMBL/GenBank/DDBJ databases">
        <title>Genomic Encyclopedia of Archaeal and Bacterial Type Strains, Phase II (KMG-II): from individual species to whole genera.</title>
        <authorList>
            <person name="Goeker M."/>
        </authorList>
    </citation>
    <scope>NUCLEOTIDE SEQUENCE [LARGE SCALE GENOMIC DNA]</scope>
    <source>
        <strain evidence="1 2">DSM 26809</strain>
    </source>
</reference>
<comment type="caution">
    <text evidence="1">The sequence shown here is derived from an EMBL/GenBank/DDBJ whole genome shotgun (WGS) entry which is preliminary data.</text>
</comment>
<proteinExistence type="predicted"/>
<name>A0A2T5JD61_9SPHI</name>
<gene>
    <name evidence="1" type="ORF">C8P68_102536</name>
</gene>
<evidence type="ECO:0000313" key="1">
    <source>
        <dbReference type="EMBL" id="PTQ99707.1"/>
    </source>
</evidence>
<accession>A0A2T5JD61</accession>
<dbReference type="AlphaFoldDB" id="A0A2T5JD61"/>
<sequence length="62" mass="7158">MSVSTTSGVAQHKQHRALPTCSKCKKEFDSRIPRGIVVKILLPWLPLKHYVCLRCDITKYKF</sequence>
<evidence type="ECO:0000313" key="2">
    <source>
        <dbReference type="Proteomes" id="UP000244168"/>
    </source>
</evidence>